<reference evidence="2 3" key="1">
    <citation type="submission" date="2021-02" db="EMBL/GenBank/DDBJ databases">
        <title>Genome Streptomyces sp. RHZ10.</title>
        <authorList>
            <person name="Besaury L."/>
        </authorList>
    </citation>
    <scope>NUCLEOTIDE SEQUENCE [LARGE SCALE GENOMIC DNA]</scope>
    <source>
        <strain evidence="2 3">RHZ10</strain>
    </source>
</reference>
<evidence type="ECO:0000256" key="1">
    <source>
        <dbReference type="SAM" id="MobiDB-lite"/>
    </source>
</evidence>
<dbReference type="EMBL" id="JAFEUF010000026">
    <property type="protein sequence ID" value="MBM7053862.1"/>
    <property type="molecule type" value="Genomic_DNA"/>
</dbReference>
<protein>
    <submittedName>
        <fullName evidence="2">Uncharacterized protein</fullName>
    </submittedName>
</protein>
<name>A0ABS2HTX6_9ACTN</name>
<dbReference type="Proteomes" id="UP000712045">
    <property type="component" value="Unassembled WGS sequence"/>
</dbReference>
<keyword evidence="3" id="KW-1185">Reference proteome</keyword>
<evidence type="ECO:0000313" key="2">
    <source>
        <dbReference type="EMBL" id="MBM7053862.1"/>
    </source>
</evidence>
<organism evidence="2 3">
    <name type="scientific">Streptomyces durocortorensis</name>
    <dbReference type="NCBI Taxonomy" id="2811104"/>
    <lineage>
        <taxon>Bacteria</taxon>
        <taxon>Bacillati</taxon>
        <taxon>Actinomycetota</taxon>
        <taxon>Actinomycetes</taxon>
        <taxon>Kitasatosporales</taxon>
        <taxon>Streptomycetaceae</taxon>
        <taxon>Streptomyces</taxon>
    </lineage>
</organism>
<feature type="region of interest" description="Disordered" evidence="1">
    <location>
        <begin position="27"/>
        <end position="59"/>
    </location>
</feature>
<sequence length="59" mass="6431">MRGPYPGAFRPRAGFPEEPVAAALERWLDDGRRPPSSRTLKLSAEATPAERLTRCPPAG</sequence>
<comment type="caution">
    <text evidence="2">The sequence shown here is derived from an EMBL/GenBank/DDBJ whole genome shotgun (WGS) entry which is preliminary data.</text>
</comment>
<gene>
    <name evidence="2" type="ORF">JS521_08270</name>
</gene>
<proteinExistence type="predicted"/>
<dbReference type="RefSeq" id="WP_205082092.1">
    <property type="nucleotide sequence ID" value="NZ_JAFEUF010000026.1"/>
</dbReference>
<evidence type="ECO:0000313" key="3">
    <source>
        <dbReference type="Proteomes" id="UP000712045"/>
    </source>
</evidence>
<accession>A0ABS2HTX6</accession>